<feature type="region of interest" description="Disordered" evidence="1">
    <location>
        <begin position="1"/>
        <end position="21"/>
    </location>
</feature>
<proteinExistence type="predicted"/>
<keyword evidence="4" id="KW-1185">Reference proteome</keyword>
<dbReference type="Proteomes" id="UP000609651">
    <property type="component" value="Unassembled WGS sequence"/>
</dbReference>
<reference evidence="3 4" key="1">
    <citation type="journal article" date="2020" name="Syst. Appl. Microbiol.">
        <title>Alienimonas chondri sp. nov., a novel planctomycete isolated from the biofilm of the red alga Chondrus crispus.</title>
        <authorList>
            <person name="Vitorino I."/>
            <person name="Albuquerque L."/>
            <person name="Wiegand S."/>
            <person name="Kallscheuer N."/>
            <person name="da Costa M.S."/>
            <person name="Lobo-da-Cunha A."/>
            <person name="Jogler C."/>
            <person name="Lage O.M."/>
        </authorList>
    </citation>
    <scope>NUCLEOTIDE SEQUENCE [LARGE SCALE GENOMIC DNA]</scope>
    <source>
        <strain evidence="3 4">LzC2</strain>
    </source>
</reference>
<evidence type="ECO:0000313" key="4">
    <source>
        <dbReference type="Proteomes" id="UP000609651"/>
    </source>
</evidence>
<sequence length="562" mass="57439">MSAPAASPPTPGAAPVAKLPPVDEGPSDAEVLMLAAKPGERLFRVLEEPDPLRPLLAVLAVLPAVLAAPRCRLDRIDPDWGVTCLEAYGGDPISVAGPAAWLTGQLLRLVGTDGAMPYFALSWAGATLLVWAVWQLTYSMAGGRPAAFAAVLTATNPVTAAAAATAPPTSLGVAFAVIAAWLWVRAGRIERRGAAAGVGVLLAGPFAGLLPAAVVVVTVGLKLIPGAQREVPRRDRLPATLNRAGLFSIGLLAAGTTAAFMNDPPSAWEAERLPVHGLWLLAGLAAAGTAATLGGQLWIDSVVRRVVLGLVASTAVWAGLTGAHDPDAGTLSALVTAAITAAIAVEGACRPAVSPRGIAALACVALIVLLGMWVWTPSTVATVWRALFVAAAATGLWGLWEVAAFRWSRNVRDRRLLIVAIVALAATGLGWAVEGTESVAGRGARQLVAAVSNRPEPRVFVLAEAPDQQAAKFLFSAAAPGRMVFVLDPDSPQVADSLNKALSVEPSPLVAVVGGGPAARLNALRPAGAAPPTSAGVLRGADGVMKEVRLLVLPGQQDTLSP</sequence>
<feature type="transmembrane region" description="Helical" evidence="2">
    <location>
        <begin position="329"/>
        <end position="345"/>
    </location>
</feature>
<keyword evidence="2" id="KW-1133">Transmembrane helix</keyword>
<evidence type="ECO:0000313" key="3">
    <source>
        <dbReference type="EMBL" id="NNJ24742.1"/>
    </source>
</evidence>
<feature type="transmembrane region" description="Helical" evidence="2">
    <location>
        <begin position="357"/>
        <end position="376"/>
    </location>
</feature>
<feature type="transmembrane region" description="Helical" evidence="2">
    <location>
        <begin position="171"/>
        <end position="188"/>
    </location>
</feature>
<feature type="transmembrane region" description="Helical" evidence="2">
    <location>
        <begin position="241"/>
        <end position="261"/>
    </location>
</feature>
<gene>
    <name evidence="3" type="ORF">LzC2_08020</name>
</gene>
<feature type="transmembrane region" description="Helical" evidence="2">
    <location>
        <begin position="115"/>
        <end position="134"/>
    </location>
</feature>
<organism evidence="3 4">
    <name type="scientific">Alienimonas chondri</name>
    <dbReference type="NCBI Taxonomy" id="2681879"/>
    <lineage>
        <taxon>Bacteria</taxon>
        <taxon>Pseudomonadati</taxon>
        <taxon>Planctomycetota</taxon>
        <taxon>Planctomycetia</taxon>
        <taxon>Planctomycetales</taxon>
        <taxon>Planctomycetaceae</taxon>
        <taxon>Alienimonas</taxon>
    </lineage>
</organism>
<feature type="transmembrane region" description="Helical" evidence="2">
    <location>
        <begin position="382"/>
        <end position="404"/>
    </location>
</feature>
<evidence type="ECO:0000256" key="1">
    <source>
        <dbReference type="SAM" id="MobiDB-lite"/>
    </source>
</evidence>
<protein>
    <recommendedName>
        <fullName evidence="5">Glycosyltransferase RgtA/B/C/D-like domain-containing protein</fullName>
    </recommendedName>
</protein>
<evidence type="ECO:0000256" key="2">
    <source>
        <dbReference type="SAM" id="Phobius"/>
    </source>
</evidence>
<comment type="caution">
    <text evidence="3">The sequence shown here is derived from an EMBL/GenBank/DDBJ whole genome shotgun (WGS) entry which is preliminary data.</text>
</comment>
<feature type="transmembrane region" description="Helical" evidence="2">
    <location>
        <begin position="273"/>
        <end position="294"/>
    </location>
</feature>
<keyword evidence="2" id="KW-0812">Transmembrane</keyword>
<dbReference type="EMBL" id="WTPX01000016">
    <property type="protein sequence ID" value="NNJ24742.1"/>
    <property type="molecule type" value="Genomic_DNA"/>
</dbReference>
<feature type="transmembrane region" description="Helical" evidence="2">
    <location>
        <begin position="194"/>
        <end position="221"/>
    </location>
</feature>
<name>A0ABX1VA38_9PLAN</name>
<feature type="compositionally biased region" description="Pro residues" evidence="1">
    <location>
        <begin position="1"/>
        <end position="12"/>
    </location>
</feature>
<dbReference type="RefSeq" id="WP_171184018.1">
    <property type="nucleotide sequence ID" value="NZ_WTPX01000016.1"/>
</dbReference>
<evidence type="ECO:0008006" key="5">
    <source>
        <dbReference type="Google" id="ProtNLM"/>
    </source>
</evidence>
<feature type="transmembrane region" description="Helical" evidence="2">
    <location>
        <begin position="416"/>
        <end position="433"/>
    </location>
</feature>
<accession>A0ABX1VA38</accession>
<feature type="transmembrane region" description="Helical" evidence="2">
    <location>
        <begin position="306"/>
        <end position="323"/>
    </location>
</feature>
<keyword evidence="2" id="KW-0472">Membrane</keyword>